<dbReference type="EMBL" id="BOQP01000045">
    <property type="protein sequence ID" value="GIM80965.1"/>
    <property type="molecule type" value="Genomic_DNA"/>
</dbReference>
<dbReference type="PANTHER" id="PTHR30528">
    <property type="entry name" value="CYTOPLASMIC PROTEIN"/>
    <property type="match status" value="1"/>
</dbReference>
<gene>
    <name evidence="1" type="ORF">Aco04nite_74010</name>
</gene>
<proteinExistence type="predicted"/>
<dbReference type="Proteomes" id="UP000680865">
    <property type="component" value="Unassembled WGS sequence"/>
</dbReference>
<sequence length="363" mass="41454">MGIHQLSRQEARRIAVRAQLLDQPRPATLLDVVRHLTLLQLEPTAAVAPSADVVVWSRLGSAYQQSELATALERGTLIELRGRARPREDLALYRAEMASWQHRTDLRPWEEDVREWVDANDDCRREILHRIEREGPLTLSELPDTCNVPWRSSGWNNNRNVDRLLDLMVLRGEVAITGREGQKRLFDLAERVYPEESVPEEQARLLRAERLLTALGIARPGEDDVGEAATIEGVRGKWRVDPEQLDRPFQGRVALLSPLDQLIFDRKRMAELFDFDYTLEMYKPAAKRRWGYWAMPILHGDRLIGKVDATADRAAGLLRVDAIHEDEPFARSTMAAVRRELGDLAKWIFRTPGRICWPSGPAG</sequence>
<dbReference type="RefSeq" id="WP_213001840.1">
    <property type="nucleotide sequence ID" value="NZ_BAAATW010000020.1"/>
</dbReference>
<reference evidence="1" key="1">
    <citation type="submission" date="2021-03" db="EMBL/GenBank/DDBJ databases">
        <title>Whole genome shotgun sequence of Actinoplanes consettensis NBRC 14913.</title>
        <authorList>
            <person name="Komaki H."/>
            <person name="Tamura T."/>
        </authorList>
    </citation>
    <scope>NUCLEOTIDE SEQUENCE</scope>
    <source>
        <strain evidence="1">NBRC 14913</strain>
    </source>
</reference>
<evidence type="ECO:0000313" key="1">
    <source>
        <dbReference type="EMBL" id="GIM80965.1"/>
    </source>
</evidence>
<dbReference type="PANTHER" id="PTHR30528:SF0">
    <property type="entry name" value="CYTOPLASMIC PROTEIN"/>
    <property type="match status" value="1"/>
</dbReference>
<dbReference type="AlphaFoldDB" id="A0A919W031"/>
<keyword evidence="2" id="KW-1185">Reference proteome</keyword>
<evidence type="ECO:0000313" key="2">
    <source>
        <dbReference type="Proteomes" id="UP000680865"/>
    </source>
</evidence>
<name>A0A919W031_9ACTN</name>
<protein>
    <recommendedName>
        <fullName evidence="3">Winged helix-turn-helix domain-containing protein</fullName>
    </recommendedName>
</protein>
<dbReference type="Pfam" id="PF06224">
    <property type="entry name" value="AlkZ-like"/>
    <property type="match status" value="1"/>
</dbReference>
<evidence type="ECO:0008006" key="3">
    <source>
        <dbReference type="Google" id="ProtNLM"/>
    </source>
</evidence>
<comment type="caution">
    <text evidence="1">The sequence shown here is derived from an EMBL/GenBank/DDBJ whole genome shotgun (WGS) entry which is preliminary data.</text>
</comment>
<organism evidence="1 2">
    <name type="scientific">Winogradskya consettensis</name>
    <dbReference type="NCBI Taxonomy" id="113560"/>
    <lineage>
        <taxon>Bacteria</taxon>
        <taxon>Bacillati</taxon>
        <taxon>Actinomycetota</taxon>
        <taxon>Actinomycetes</taxon>
        <taxon>Micromonosporales</taxon>
        <taxon>Micromonosporaceae</taxon>
        <taxon>Winogradskya</taxon>
    </lineage>
</organism>
<dbReference type="InterPro" id="IPR009351">
    <property type="entry name" value="AlkZ-like"/>
</dbReference>
<accession>A0A919W031</accession>